<dbReference type="Proteomes" id="UP000027222">
    <property type="component" value="Unassembled WGS sequence"/>
</dbReference>
<accession>A0A067TPZ5</accession>
<dbReference type="EMBL" id="KL142367">
    <property type="protein sequence ID" value="KDR85295.1"/>
    <property type="molecule type" value="Genomic_DNA"/>
</dbReference>
<dbReference type="OrthoDB" id="3069494at2759"/>
<name>A0A067TPZ5_GALM3</name>
<keyword evidence="2" id="KW-1185">Reference proteome</keyword>
<proteinExistence type="predicted"/>
<reference evidence="2" key="1">
    <citation type="journal article" date="2014" name="Proc. Natl. Acad. Sci. U.S.A.">
        <title>Extensive sampling of basidiomycete genomes demonstrates inadequacy of the white-rot/brown-rot paradigm for wood decay fungi.</title>
        <authorList>
            <person name="Riley R."/>
            <person name="Salamov A.A."/>
            <person name="Brown D.W."/>
            <person name="Nagy L.G."/>
            <person name="Floudas D."/>
            <person name="Held B.W."/>
            <person name="Levasseur A."/>
            <person name="Lombard V."/>
            <person name="Morin E."/>
            <person name="Otillar R."/>
            <person name="Lindquist E.A."/>
            <person name="Sun H."/>
            <person name="LaButti K.M."/>
            <person name="Schmutz J."/>
            <person name="Jabbour D."/>
            <person name="Luo H."/>
            <person name="Baker S.E."/>
            <person name="Pisabarro A.G."/>
            <person name="Walton J.D."/>
            <person name="Blanchette R.A."/>
            <person name="Henrissat B."/>
            <person name="Martin F."/>
            <person name="Cullen D."/>
            <person name="Hibbett D.S."/>
            <person name="Grigoriev I.V."/>
        </authorList>
    </citation>
    <scope>NUCLEOTIDE SEQUENCE [LARGE SCALE GENOMIC DNA]</scope>
    <source>
        <strain evidence="2">CBS 339.88</strain>
    </source>
</reference>
<organism evidence="1 2">
    <name type="scientific">Galerina marginata (strain CBS 339.88)</name>
    <dbReference type="NCBI Taxonomy" id="685588"/>
    <lineage>
        <taxon>Eukaryota</taxon>
        <taxon>Fungi</taxon>
        <taxon>Dikarya</taxon>
        <taxon>Basidiomycota</taxon>
        <taxon>Agaricomycotina</taxon>
        <taxon>Agaricomycetes</taxon>
        <taxon>Agaricomycetidae</taxon>
        <taxon>Agaricales</taxon>
        <taxon>Agaricineae</taxon>
        <taxon>Strophariaceae</taxon>
        <taxon>Galerina</taxon>
    </lineage>
</organism>
<evidence type="ECO:0000313" key="2">
    <source>
        <dbReference type="Proteomes" id="UP000027222"/>
    </source>
</evidence>
<sequence length="114" mass="13091">MDHLFALNDEIGNSVVLSAEQEHVLELVKSGQSVFFTGPAGNSVCLFQCRRRPQPLFYRYWEKCVAAGNNQATSCKCLHLQHYCGDSINRHCWLKYWGFYCAFICRNRFGQGTC</sequence>
<evidence type="ECO:0000313" key="1">
    <source>
        <dbReference type="EMBL" id="KDR85295.1"/>
    </source>
</evidence>
<protein>
    <submittedName>
        <fullName evidence="1">Uncharacterized protein</fullName>
    </submittedName>
</protein>
<dbReference type="AlphaFoldDB" id="A0A067TPZ5"/>
<gene>
    <name evidence="1" type="ORF">GALMADRAFT_347356</name>
</gene>
<dbReference type="HOGENOM" id="CLU_2121261_0_0_1"/>